<dbReference type="VEuPathDB" id="FungiDB:PV08_09651"/>
<name>A0A0D2BMH9_9EURO</name>
<dbReference type="EMBL" id="KN847498">
    <property type="protein sequence ID" value="KIW12374.1"/>
    <property type="molecule type" value="Genomic_DNA"/>
</dbReference>
<reference evidence="2 3" key="1">
    <citation type="submission" date="2015-01" db="EMBL/GenBank/DDBJ databases">
        <title>The Genome Sequence of Exophiala spinifera CBS89968.</title>
        <authorList>
            <consortium name="The Broad Institute Genomics Platform"/>
            <person name="Cuomo C."/>
            <person name="de Hoog S."/>
            <person name="Gorbushina A."/>
            <person name="Stielow B."/>
            <person name="Teixiera M."/>
            <person name="Abouelleil A."/>
            <person name="Chapman S.B."/>
            <person name="Priest M."/>
            <person name="Young S.K."/>
            <person name="Wortman J."/>
            <person name="Nusbaum C."/>
            <person name="Birren B."/>
        </authorList>
    </citation>
    <scope>NUCLEOTIDE SEQUENCE [LARGE SCALE GENOMIC DNA]</scope>
    <source>
        <strain evidence="2 3">CBS 89968</strain>
    </source>
</reference>
<dbReference type="AlphaFoldDB" id="A0A0D2BMH9"/>
<organism evidence="2 3">
    <name type="scientific">Exophiala spinifera</name>
    <dbReference type="NCBI Taxonomy" id="91928"/>
    <lineage>
        <taxon>Eukaryota</taxon>
        <taxon>Fungi</taxon>
        <taxon>Dikarya</taxon>
        <taxon>Ascomycota</taxon>
        <taxon>Pezizomycotina</taxon>
        <taxon>Eurotiomycetes</taxon>
        <taxon>Chaetothyriomycetidae</taxon>
        <taxon>Chaetothyriales</taxon>
        <taxon>Herpotrichiellaceae</taxon>
        <taxon>Exophiala</taxon>
    </lineage>
</organism>
<evidence type="ECO:0000313" key="3">
    <source>
        <dbReference type="Proteomes" id="UP000053328"/>
    </source>
</evidence>
<keyword evidence="3" id="KW-1185">Reference proteome</keyword>
<dbReference type="Proteomes" id="UP000053328">
    <property type="component" value="Unassembled WGS sequence"/>
</dbReference>
<dbReference type="RefSeq" id="XP_016232590.1">
    <property type="nucleotide sequence ID" value="XM_016383967.1"/>
</dbReference>
<feature type="region of interest" description="Disordered" evidence="1">
    <location>
        <begin position="16"/>
        <end position="94"/>
    </location>
</feature>
<sequence>MLAALSTLRNPLRAVMGCTQDDKGTVGGADSQDETSIHHQPGLSHSQSAATSSNAGETSQNPIDLEGYEIIERPTPTAGSSRPSGRRSRSERVIRSPGALKSVLQQRFFIHRLKSNIIRQQKEMERRLLRYVYTRDPLAFTLFENAAWNWVTGIKAIRPYSKQYNNARVNQLKGWAERLRSSAEKRNEQLSTTFLTTELQHLDLQKMGNHFAELRHMVQFTQELERIMQSWVFEESMELFREWTDSA</sequence>
<evidence type="ECO:0000256" key="1">
    <source>
        <dbReference type="SAM" id="MobiDB-lite"/>
    </source>
</evidence>
<proteinExistence type="predicted"/>
<protein>
    <submittedName>
        <fullName evidence="2">Uncharacterized protein</fullName>
    </submittedName>
</protein>
<gene>
    <name evidence="2" type="ORF">PV08_09651</name>
</gene>
<dbReference type="OrthoDB" id="10365927at2759"/>
<accession>A0A0D2BMH9</accession>
<dbReference type="GeneID" id="27336734"/>
<feature type="compositionally biased region" description="Polar residues" evidence="1">
    <location>
        <begin position="43"/>
        <end position="62"/>
    </location>
</feature>
<dbReference type="HOGENOM" id="CLU_1124554_0_0_1"/>
<evidence type="ECO:0000313" key="2">
    <source>
        <dbReference type="EMBL" id="KIW12374.1"/>
    </source>
</evidence>